<accession>A9UYJ5</accession>
<gene>
    <name evidence="5" type="ORF">MONBRDRAFT_25146</name>
</gene>
<dbReference type="SUPFAM" id="SSF51905">
    <property type="entry name" value="FAD/NAD(P)-binding domain"/>
    <property type="match status" value="1"/>
</dbReference>
<keyword evidence="1" id="KW-0853">WD repeat</keyword>
<evidence type="ECO:0000256" key="1">
    <source>
        <dbReference type="PROSITE-ProRule" id="PRU00221"/>
    </source>
</evidence>
<dbReference type="Pfam" id="PF16092">
    <property type="entry name" value="CFAP61_N"/>
    <property type="match status" value="2"/>
</dbReference>
<protein>
    <recommendedName>
        <fullName evidence="7">Cilia- and flagella-associated protein 61 N-terminal domain-containing protein</fullName>
    </recommendedName>
</protein>
<dbReference type="InterPro" id="IPR032151">
    <property type="entry name" value="CFAP61_N"/>
</dbReference>
<dbReference type="Gene3D" id="3.50.50.60">
    <property type="entry name" value="FAD/NAD(P)-binding domain"/>
    <property type="match status" value="2"/>
</dbReference>
<dbReference type="GeneID" id="5890967"/>
<dbReference type="GO" id="GO:0036126">
    <property type="term" value="C:sperm flagellum"/>
    <property type="evidence" value="ECO:0000318"/>
    <property type="project" value="GO_Central"/>
</dbReference>
<dbReference type="InParanoid" id="A9UYJ5"/>
<proteinExistence type="predicted"/>
<organism evidence="5 6">
    <name type="scientific">Monosiga brevicollis</name>
    <name type="common">Choanoflagellate</name>
    <dbReference type="NCBI Taxonomy" id="81824"/>
    <lineage>
        <taxon>Eukaryota</taxon>
        <taxon>Choanoflagellata</taxon>
        <taxon>Craspedida</taxon>
        <taxon>Salpingoecidae</taxon>
        <taxon>Monosiga</taxon>
    </lineage>
</organism>
<dbReference type="SMART" id="SM00320">
    <property type="entry name" value="WD40"/>
    <property type="match status" value="3"/>
</dbReference>
<dbReference type="eggNOG" id="KOG1273">
    <property type="taxonomic scope" value="Eukaryota"/>
</dbReference>
<dbReference type="InterPro" id="IPR036322">
    <property type="entry name" value="WD40_repeat_dom_sf"/>
</dbReference>
<feature type="domain" description="Cilia- and flagella-associated protein 61 N-terminal" evidence="3">
    <location>
        <begin position="142"/>
        <end position="242"/>
    </location>
</feature>
<dbReference type="InterPro" id="IPR015943">
    <property type="entry name" value="WD40/YVTN_repeat-like_dom_sf"/>
</dbReference>
<dbReference type="InterPro" id="IPR038884">
    <property type="entry name" value="CFAP61"/>
</dbReference>
<name>A9UYJ5_MONBE</name>
<evidence type="ECO:0000259" key="3">
    <source>
        <dbReference type="Pfam" id="PF16092"/>
    </source>
</evidence>
<dbReference type="PROSITE" id="PS50294">
    <property type="entry name" value="WD_REPEATS_REGION"/>
    <property type="match status" value="1"/>
</dbReference>
<feature type="region of interest" description="Disordered" evidence="2">
    <location>
        <begin position="1"/>
        <end position="34"/>
    </location>
</feature>
<dbReference type="RefSeq" id="XP_001745646.1">
    <property type="nucleotide sequence ID" value="XM_001745594.1"/>
</dbReference>
<dbReference type="Proteomes" id="UP000001357">
    <property type="component" value="Unassembled WGS sequence"/>
</dbReference>
<reference evidence="5 6" key="1">
    <citation type="journal article" date="2008" name="Nature">
        <title>The genome of the choanoflagellate Monosiga brevicollis and the origin of metazoans.</title>
        <authorList>
            <consortium name="JGI Sequencing"/>
            <person name="King N."/>
            <person name="Westbrook M.J."/>
            <person name="Young S.L."/>
            <person name="Kuo A."/>
            <person name="Abedin M."/>
            <person name="Chapman J."/>
            <person name="Fairclough S."/>
            <person name="Hellsten U."/>
            <person name="Isogai Y."/>
            <person name="Letunic I."/>
            <person name="Marr M."/>
            <person name="Pincus D."/>
            <person name="Putnam N."/>
            <person name="Rokas A."/>
            <person name="Wright K.J."/>
            <person name="Zuzow R."/>
            <person name="Dirks W."/>
            <person name="Good M."/>
            <person name="Goodstein D."/>
            <person name="Lemons D."/>
            <person name="Li W."/>
            <person name="Lyons J.B."/>
            <person name="Morris A."/>
            <person name="Nichols S."/>
            <person name="Richter D.J."/>
            <person name="Salamov A."/>
            <person name="Bork P."/>
            <person name="Lim W.A."/>
            <person name="Manning G."/>
            <person name="Miller W.T."/>
            <person name="McGinnis W."/>
            <person name="Shapiro H."/>
            <person name="Tjian R."/>
            <person name="Grigoriev I.V."/>
            <person name="Rokhsar D."/>
        </authorList>
    </citation>
    <scope>NUCLEOTIDE SEQUENCE [LARGE SCALE GENOMIC DNA]</scope>
    <source>
        <strain evidence="6">MX1 / ATCC 50154</strain>
    </source>
</reference>
<feature type="repeat" description="WD" evidence="1">
    <location>
        <begin position="1169"/>
        <end position="1210"/>
    </location>
</feature>
<dbReference type="Pfam" id="PF23150">
    <property type="entry name" value="CFAP61_dimer"/>
    <property type="match status" value="1"/>
</dbReference>
<dbReference type="InterPro" id="IPR001680">
    <property type="entry name" value="WD40_rpt"/>
</dbReference>
<dbReference type="SUPFAM" id="SSF50978">
    <property type="entry name" value="WD40 repeat-like"/>
    <property type="match status" value="1"/>
</dbReference>
<dbReference type="InterPro" id="IPR056299">
    <property type="entry name" value="CFAP61_dimer"/>
</dbReference>
<dbReference type="Gene3D" id="2.130.10.10">
    <property type="entry name" value="YVTN repeat-like/Quinoprotein amine dehydrogenase"/>
    <property type="match status" value="2"/>
</dbReference>
<dbReference type="InterPro" id="IPR036188">
    <property type="entry name" value="FAD/NAD-bd_sf"/>
</dbReference>
<dbReference type="KEGG" id="mbr:MONBRDRAFT_25146"/>
<evidence type="ECO:0008006" key="7">
    <source>
        <dbReference type="Google" id="ProtNLM"/>
    </source>
</evidence>
<keyword evidence="6" id="KW-1185">Reference proteome</keyword>
<feature type="domain" description="Cilia- and flagella-associated protein 61 N-terminal" evidence="3">
    <location>
        <begin position="56"/>
        <end position="122"/>
    </location>
</feature>
<evidence type="ECO:0000259" key="4">
    <source>
        <dbReference type="Pfam" id="PF23150"/>
    </source>
</evidence>
<dbReference type="EMBL" id="CH991550">
    <property type="protein sequence ID" value="EDQ89617.1"/>
    <property type="molecule type" value="Genomic_DNA"/>
</dbReference>
<evidence type="ECO:0000313" key="5">
    <source>
        <dbReference type="EMBL" id="EDQ89617.1"/>
    </source>
</evidence>
<evidence type="ECO:0000313" key="6">
    <source>
        <dbReference type="Proteomes" id="UP000001357"/>
    </source>
</evidence>
<feature type="domain" description="CFAP61 dimerisation" evidence="4">
    <location>
        <begin position="884"/>
        <end position="1021"/>
    </location>
</feature>
<dbReference type="Pfam" id="PF00400">
    <property type="entry name" value="WD40"/>
    <property type="match status" value="1"/>
</dbReference>
<dbReference type="STRING" id="81824.A9UYJ5"/>
<sequence length="1509" mass="167585">MAQPADEPSAMAHGADQAVSPQPTPPDQNQHAPDVMVIGDEPADVTAETAPTQVFLRRAELADSTRLARLVDTTTAEVFDTGNIVAILEHALLSITAVDSAGNVLGNASFYDYPRRESVASSTQSYSAFHLSQPGSWFWRDKQDELAFVLPQHKVIAPCRVRMAVEEDFDDLMPLFERQSTDIEQRFGSFYLAQLIAKQDDRSRCFALEVNGTAVGFIHATNRFQGDYLRAHYDLAAFDDLRGKAGTADDATCVLSISLYVVAEAYEVHAFEFLPHIFDAFPDAWYIVLSLPPTAPEFPFLQYFTHVETLPGNYPTQEVYILHKYAISNTLTVEPLTTEQLDRVHDIVQGTAQEELIMADVTRATMTGEDADGTKIFCHSVRCLGQLCGVIVSRDGRADALPLRAWYDLDEYILFSQHISREHLILSHMVLNPIFHRHGKRILGELLRKLRRSCVYQRTYGEGIDFDQDNVKPTTMNPILDQLVPVRPRRQCQYAMDILQGNVPSPRIRDVGPPFALAFMTRKLLLEPKLTVNHRIVVVGESDTALACLEDLVFRSHLRLSNLIHVVEAPVHGYSSDAPASQAYPHGYTYSHEHLQRLGLDLWVDSVAGRMSQIDRKGQFIVLDNGGEVPYDVLGLAPDLEPQVAEADSAPDGVHALRNNFHAQQVLPGLIAAWQQGQSDVEGEDAEQKRNQSNDAPAKSVVIYGAGLSVLTMATAVLQLGVPASHLQLVLEAPLETDVRPEQAQAMMSHWAERLQVKVVQATVMGYEQQDGFVSAVRCRAEGQEDATAVPASLCLCARKGTVSPNFFRVVNDCFLVFDGLLVVNHAARTSDAQILAGGTCTKYSRRYQTEKQEGHCSDAELRCLFDPLLMSDAEEDTTTTTLPTYKEARLRAGQVAPKLSYLQALAPYASVSRPLLQSCDADIQSNQGTMMVTTNFEPLSSEADSDTQEVWPRLFALGTDEFDVISFLECLAHEEVIETDNYVKLPGLHQKLLNNIISRYHEGLVPDLFRYFHSAWATALFHDRFHRFVQDVTTAARENAAINLEEVEGLASQMLELTLQRTDATQEADVVADLEGREREIYDKMIAKVDDKVLIASAADRSTSVTLGSCTLTLALAVMREQLVEDEFEDGVACCCRFNRKGNMLAVGFNDGRVLIYGMDTRSQVQVLHGHVQTVTSLSWSRSGRKLLSSSLDHRVIAWRVQSSEQIFAVDLGAPVLSSGFNKRHSHQFVACALSSSPVLVTVAGNGQETRVELDISETLAEETVQSKKKKRTTECVACIARNGQRERLKADCSLLTSKSPTHHMLKSSTEVLQQEAEIQDPVNRTKWRCVCFSPQDDFVVGGAIMENNDHAIYIWEKARGTPVTTLTHGAAGLLHLDWHPQRPIIASITAAGSVIVWGVQYTVEAKEDAAIKDAEQSFVDVVTLDEDHFASSDEEPLSEDELLYIPIVPLDDAETARDQEEIERTAIHNKSLEANERVVRAVLLNSVDWRLPHDWQARIAGLTPFFS</sequence>
<dbReference type="FunCoup" id="A9UYJ5">
    <property type="interactions" value="62"/>
</dbReference>
<dbReference type="PANTHER" id="PTHR21178:SF8">
    <property type="entry name" value="CILIA- AND FLAGELLA-ASSOCIATED PROTEIN 61"/>
    <property type="match status" value="1"/>
</dbReference>
<dbReference type="PANTHER" id="PTHR21178">
    <property type="entry name" value="CILIA- AND FLAGELLA-ASSOCIATED PROTEIN 61"/>
    <property type="match status" value="1"/>
</dbReference>
<evidence type="ECO:0000256" key="2">
    <source>
        <dbReference type="SAM" id="MobiDB-lite"/>
    </source>
</evidence>
<dbReference type="PROSITE" id="PS50082">
    <property type="entry name" value="WD_REPEATS_2"/>
    <property type="match status" value="1"/>
</dbReference>